<dbReference type="Pfam" id="PF06470">
    <property type="entry name" value="SMC_hinge"/>
    <property type="match status" value="1"/>
</dbReference>
<feature type="coiled-coil region" evidence="6">
    <location>
        <begin position="678"/>
        <end position="929"/>
    </location>
</feature>
<dbReference type="GO" id="GO:0005694">
    <property type="term" value="C:chromosome"/>
    <property type="evidence" value="ECO:0007669"/>
    <property type="project" value="InterPro"/>
</dbReference>
<dbReference type="PIRSF" id="PIRSF005719">
    <property type="entry name" value="SMC"/>
    <property type="match status" value="1"/>
</dbReference>
<comment type="subunit">
    <text evidence="6">Homodimer.</text>
</comment>
<protein>
    <recommendedName>
        <fullName evidence="6">Chromosome partition protein Smc</fullName>
    </recommendedName>
</protein>
<dbReference type="SUPFAM" id="SSF57997">
    <property type="entry name" value="Tropomyosin"/>
    <property type="match status" value="1"/>
</dbReference>
<dbReference type="InterPro" id="IPR011890">
    <property type="entry name" value="SMC_prok"/>
</dbReference>
<comment type="similarity">
    <text evidence="6">Belongs to the SMC family.</text>
</comment>
<dbReference type="NCBIfam" id="TIGR02168">
    <property type="entry name" value="SMC_prok_B"/>
    <property type="match status" value="1"/>
</dbReference>
<dbReference type="HAMAP" id="MF_01894">
    <property type="entry name" value="Smc_prok"/>
    <property type="match status" value="1"/>
</dbReference>
<comment type="domain">
    <text evidence="6">Contains large globular domains required for ATP hydrolysis at each terminus and a third globular domain forming a flexible hinge near the middle of the molecule. These domains are separated by coiled-coil structures.</text>
</comment>
<organism evidence="8">
    <name type="scientific">uncultured Anaerotruncus sp</name>
    <dbReference type="NCBI Taxonomy" id="905011"/>
    <lineage>
        <taxon>Bacteria</taxon>
        <taxon>Bacillati</taxon>
        <taxon>Bacillota</taxon>
        <taxon>Clostridia</taxon>
        <taxon>Eubacteriales</taxon>
        <taxon>Oscillospiraceae</taxon>
        <taxon>Anaerotruncus</taxon>
        <taxon>environmental samples</taxon>
    </lineage>
</organism>
<dbReference type="GO" id="GO:0006260">
    <property type="term" value="P:DNA replication"/>
    <property type="evidence" value="ECO:0007669"/>
    <property type="project" value="UniProtKB-UniRule"/>
</dbReference>
<dbReference type="Gene3D" id="3.40.50.300">
    <property type="entry name" value="P-loop containing nucleotide triphosphate hydrolases"/>
    <property type="match status" value="2"/>
</dbReference>
<accession>A0A6N2RMY7</accession>
<dbReference type="InterPro" id="IPR024704">
    <property type="entry name" value="SMC"/>
</dbReference>
<comment type="subcellular location">
    <subcellularLocation>
        <location evidence="6">Cytoplasm</location>
    </subcellularLocation>
</comment>
<feature type="binding site" evidence="6">
    <location>
        <begin position="32"/>
        <end position="39"/>
    </location>
    <ligand>
        <name>ATP</name>
        <dbReference type="ChEBI" id="CHEBI:30616"/>
    </ligand>
</feature>
<name>A0A6N2RMY7_9FIRM</name>
<dbReference type="GO" id="GO:0007059">
    <property type="term" value="P:chromosome segregation"/>
    <property type="evidence" value="ECO:0007669"/>
    <property type="project" value="UniProtKB-UniRule"/>
</dbReference>
<keyword evidence="2 6" id="KW-0547">Nucleotide-binding</keyword>
<dbReference type="Gene3D" id="3.30.70.1620">
    <property type="match status" value="1"/>
</dbReference>
<dbReference type="GO" id="GO:0016887">
    <property type="term" value="F:ATP hydrolysis activity"/>
    <property type="evidence" value="ECO:0007669"/>
    <property type="project" value="InterPro"/>
</dbReference>
<dbReference type="InterPro" id="IPR003395">
    <property type="entry name" value="RecF/RecN/SMC_N"/>
</dbReference>
<evidence type="ECO:0000256" key="5">
    <source>
        <dbReference type="ARBA" id="ARBA00023125"/>
    </source>
</evidence>
<dbReference type="GO" id="GO:0030261">
    <property type="term" value="P:chromosome condensation"/>
    <property type="evidence" value="ECO:0007669"/>
    <property type="project" value="InterPro"/>
</dbReference>
<feature type="domain" description="SMC hinge" evidence="7">
    <location>
        <begin position="521"/>
        <end position="637"/>
    </location>
</feature>
<feature type="coiled-coil region" evidence="6">
    <location>
        <begin position="421"/>
        <end position="497"/>
    </location>
</feature>
<keyword evidence="4 6" id="KW-0175">Coiled coil</keyword>
<dbReference type="Gene3D" id="1.20.1060.20">
    <property type="match status" value="1"/>
</dbReference>
<evidence type="ECO:0000256" key="2">
    <source>
        <dbReference type="ARBA" id="ARBA00022741"/>
    </source>
</evidence>
<evidence type="ECO:0000313" key="8">
    <source>
        <dbReference type="EMBL" id="VYS80950.1"/>
    </source>
</evidence>
<keyword evidence="1 6" id="KW-0963">Cytoplasm</keyword>
<dbReference type="EMBL" id="CACRSL010000003">
    <property type="protein sequence ID" value="VYS80950.1"/>
    <property type="molecule type" value="Genomic_DNA"/>
</dbReference>
<dbReference type="SMART" id="SM00968">
    <property type="entry name" value="SMC_hinge"/>
    <property type="match status" value="1"/>
</dbReference>
<keyword evidence="3 6" id="KW-0067">ATP-binding</keyword>
<feature type="coiled-coil region" evidence="6">
    <location>
        <begin position="255"/>
        <end position="373"/>
    </location>
</feature>
<dbReference type="InterPro" id="IPR036277">
    <property type="entry name" value="SMC_hinge_sf"/>
</dbReference>
<sequence length="1186" mass="131585">MQLKVLEIQGFKSFPDRTRLTFGPGITAVVGPNGSGKSNISDAVRWVLGEQSSRTLRGAKMEDVIFGGTQTRRSQGYAFVSLTIDNRDRALPMEEDEVTVSRKLYRSGESEYRIGSAQVRLRDVYELFLDTGLGRDGYSVIGQGKIAEIVSAKDSDRREIFEEAAGIAKFRFRRTEAERRLAAARENLDRLRDILGELERRVEPLRQESEKAKEFLVLAGEKKTLEISLWMDNLRKARALIRAEEDKILVEQSRRKELDGEIAGVEAEIAALYQKMQEASVQAEEARSQVKSREEAAAARTAEIAVCENNREHNQQAQREIAAQLEESGQAGAESEQAIAALESLMQEKSAALDALRQEGEALGRELAASQEEGTAIQREIDRQRALRDAVYLDVSKAGAEKDASASLLEEARARIEEGARQDFASLLAEVEAQLAQAKEDLTALEEEASGLENTGKGYRLRLERKAAKREELLAQRQKWEDQLREKSQRARLLEDLENSMEGFAQSVKYIVKQGKKGLLQGIVGPVSQLIAAKGEHALAIETALGGAMQNIVAEDEEAAKAAIRQLSRDRAGRATFLPLTSVKGNRLDVRSLSRQAGFVGLAADLVTYDPRFEGVVAWLLGRVVVAEDLDAAVAIAKGARYQFRVVSLDGQVVNAGGSLTGGSTAKSAGALSRRTEIETLTQEVSALTAKIGELEKKLLAAQGEIGRDQAELTALESRKKTLSEDAIRLESRLQRLTQRRQELREARDFAQGETQRLSARAKELEGQNQAAHRLLEELTARLSEVEIQLETALLRKEKHQGLLGELQDRLSQNSLSALAAEKDVERLSGRRDQLRQQRENQANRGQELIARAEALVGENAAIGKKIEDLQAQRAQSQRQAEELRGKILELMAQRETWEGETTQLRGREKELSAKREDSARSLARLEERRLNLQGSYDGVIQRLWDEYEMTRTEAEALAQPVKDLPAAQRRLQELKGKIKALGNVNLGALEEYEEVSGRYEALKGQVEDVTQSEEELSRQIGGLTREMREIFAESFQKIARQFSKIFAELFGGGRASLSLTGEDVLECGIEIAVQPPGKVIKNLSALSGGEQAFVAIAIYFAILTVNPAPFCLLDEIEAALDDVNVDKFARYLRRLCGKTQFIAITHRRGTMEEADVLYGVTMQEEGVSKLLELKVSELESKLGMK</sequence>
<dbReference type="SUPFAM" id="SSF75553">
    <property type="entry name" value="Smc hinge domain"/>
    <property type="match status" value="1"/>
</dbReference>
<evidence type="ECO:0000259" key="7">
    <source>
        <dbReference type="SMART" id="SM00968"/>
    </source>
</evidence>
<dbReference type="CDD" id="cd03278">
    <property type="entry name" value="ABC_SMC_barmotin"/>
    <property type="match status" value="1"/>
</dbReference>
<dbReference type="AlphaFoldDB" id="A0A6N2RMY7"/>
<dbReference type="GO" id="GO:0003677">
    <property type="term" value="F:DNA binding"/>
    <property type="evidence" value="ECO:0007669"/>
    <property type="project" value="UniProtKB-UniRule"/>
</dbReference>
<keyword evidence="5 6" id="KW-0238">DNA-binding</keyword>
<feature type="coiled-coil region" evidence="6">
    <location>
        <begin position="167"/>
        <end position="208"/>
    </location>
</feature>
<dbReference type="PANTHER" id="PTHR43977">
    <property type="entry name" value="STRUCTURAL MAINTENANCE OF CHROMOSOMES PROTEIN 3"/>
    <property type="match status" value="1"/>
</dbReference>
<dbReference type="GO" id="GO:0005524">
    <property type="term" value="F:ATP binding"/>
    <property type="evidence" value="ECO:0007669"/>
    <property type="project" value="UniProtKB-UniRule"/>
</dbReference>
<reference evidence="8" key="1">
    <citation type="submission" date="2019-11" db="EMBL/GenBank/DDBJ databases">
        <authorList>
            <person name="Feng L."/>
        </authorList>
    </citation>
    <scope>NUCLEOTIDE SEQUENCE</scope>
    <source>
        <strain evidence="8">AundefinedLFYP135</strain>
    </source>
</reference>
<dbReference type="InterPro" id="IPR010935">
    <property type="entry name" value="SMC_hinge"/>
</dbReference>
<evidence type="ECO:0000256" key="6">
    <source>
        <dbReference type="HAMAP-Rule" id="MF_01894"/>
    </source>
</evidence>
<dbReference type="GO" id="GO:0005737">
    <property type="term" value="C:cytoplasm"/>
    <property type="evidence" value="ECO:0007669"/>
    <property type="project" value="UniProtKB-SubCell"/>
</dbReference>
<comment type="function">
    <text evidence="6">Required for chromosome condensation and partitioning.</text>
</comment>
<dbReference type="InterPro" id="IPR027417">
    <property type="entry name" value="P-loop_NTPase"/>
</dbReference>
<evidence type="ECO:0000256" key="1">
    <source>
        <dbReference type="ARBA" id="ARBA00022490"/>
    </source>
</evidence>
<evidence type="ECO:0000256" key="3">
    <source>
        <dbReference type="ARBA" id="ARBA00022840"/>
    </source>
</evidence>
<dbReference type="GO" id="GO:0007062">
    <property type="term" value="P:sister chromatid cohesion"/>
    <property type="evidence" value="ECO:0007669"/>
    <property type="project" value="InterPro"/>
</dbReference>
<dbReference type="Pfam" id="PF02463">
    <property type="entry name" value="SMC_N"/>
    <property type="match status" value="1"/>
</dbReference>
<proteinExistence type="inferred from homology"/>
<evidence type="ECO:0000256" key="4">
    <source>
        <dbReference type="ARBA" id="ARBA00023054"/>
    </source>
</evidence>
<gene>
    <name evidence="8" type="primary">smc_1</name>
    <name evidence="6" type="synonym">smc</name>
    <name evidence="8" type="ORF">AULFYP135_00457</name>
</gene>
<dbReference type="SUPFAM" id="SSF52540">
    <property type="entry name" value="P-loop containing nucleoside triphosphate hydrolases"/>
    <property type="match status" value="1"/>
</dbReference>